<dbReference type="Pfam" id="PF07992">
    <property type="entry name" value="Pyr_redox_2"/>
    <property type="match status" value="1"/>
</dbReference>
<sequence length="377" mass="41962">MSAPKMHLVLVGAGHSHLMVLQRFCRKPIKGLQITVISRSCYIPYSGMIPGLIAGHYSWQQCHISLANLCHRAGARLLIGDINHIDAEQRHITGPQISPIRYDWLSLNTGSKIKLDEIDGARVHGLAAKPIEHFLAAWQQKMAEIKSCDNSYKIAVVGGGAASLELILAIHQRLQPLTKRATVNLSLITAAKTLLPEHNTSNSKLASKKLRQLSIKLLTNSRAVSAHQYGLDLADGRSLTANCVIWATQAGAPEWLNNTTISCDEQGFIHVNRFLQSSSHPNIFAAGDMIHFSEKTLPKSGVYAVRTGQALAKNLHRVIRNKTLLAYKPQRYFLNLISLGKKQALAHWGPISASGTWVWYWKSWLDRRFVNRLNKKD</sequence>
<evidence type="ECO:0000256" key="2">
    <source>
        <dbReference type="ARBA" id="ARBA00022630"/>
    </source>
</evidence>
<gene>
    <name evidence="6" type="ORF">O0V09_02585</name>
</gene>
<dbReference type="InterPro" id="IPR023753">
    <property type="entry name" value="FAD/NAD-binding_dom"/>
</dbReference>
<keyword evidence="4" id="KW-0560">Oxidoreductase</keyword>
<keyword evidence="2" id="KW-0285">Flavoprotein</keyword>
<dbReference type="GO" id="GO:0019646">
    <property type="term" value="P:aerobic electron transport chain"/>
    <property type="evidence" value="ECO:0007669"/>
    <property type="project" value="TreeGrafter"/>
</dbReference>
<evidence type="ECO:0000256" key="3">
    <source>
        <dbReference type="ARBA" id="ARBA00022827"/>
    </source>
</evidence>
<organism evidence="6 7">
    <name type="scientific">Dasania phycosphaerae</name>
    <dbReference type="NCBI Taxonomy" id="2950436"/>
    <lineage>
        <taxon>Bacteria</taxon>
        <taxon>Pseudomonadati</taxon>
        <taxon>Pseudomonadota</taxon>
        <taxon>Gammaproteobacteria</taxon>
        <taxon>Cellvibrionales</taxon>
        <taxon>Spongiibacteraceae</taxon>
        <taxon>Dasania</taxon>
    </lineage>
</organism>
<dbReference type="SUPFAM" id="SSF51905">
    <property type="entry name" value="FAD/NAD(P)-binding domain"/>
    <property type="match status" value="2"/>
</dbReference>
<comment type="cofactor">
    <cofactor evidence="1">
        <name>FAD</name>
        <dbReference type="ChEBI" id="CHEBI:57692"/>
    </cofactor>
</comment>
<evidence type="ECO:0000313" key="6">
    <source>
        <dbReference type="EMBL" id="MCZ0864069.1"/>
    </source>
</evidence>
<dbReference type="NCBIfam" id="TIGR03169">
    <property type="entry name" value="Nterm_to_SelD"/>
    <property type="match status" value="1"/>
</dbReference>
<reference evidence="6 7" key="1">
    <citation type="submission" date="2022-12" db="EMBL/GenBank/DDBJ databases">
        <title>Dasania phycosphaerae sp. nov., isolated from particulate material of the south coast of Korea.</title>
        <authorList>
            <person name="Jiang Y."/>
        </authorList>
    </citation>
    <scope>NUCLEOTIDE SEQUENCE [LARGE SCALE GENOMIC DNA]</scope>
    <source>
        <strain evidence="6 7">GY-19</strain>
    </source>
</reference>
<evidence type="ECO:0000256" key="1">
    <source>
        <dbReference type="ARBA" id="ARBA00001974"/>
    </source>
</evidence>
<dbReference type="InterPro" id="IPR036188">
    <property type="entry name" value="FAD/NAD-bd_sf"/>
</dbReference>
<dbReference type="EMBL" id="JAPTGG010000002">
    <property type="protein sequence ID" value="MCZ0864069.1"/>
    <property type="molecule type" value="Genomic_DNA"/>
</dbReference>
<dbReference type="Proteomes" id="UP001069090">
    <property type="component" value="Unassembled WGS sequence"/>
</dbReference>
<comment type="caution">
    <text evidence="6">The sequence shown here is derived from an EMBL/GenBank/DDBJ whole genome shotgun (WGS) entry which is preliminary data.</text>
</comment>
<evidence type="ECO:0000313" key="7">
    <source>
        <dbReference type="Proteomes" id="UP001069090"/>
    </source>
</evidence>
<name>A0A9J6RJC8_9GAMM</name>
<dbReference type="PANTHER" id="PTHR42913">
    <property type="entry name" value="APOPTOSIS-INDUCING FACTOR 1"/>
    <property type="match status" value="1"/>
</dbReference>
<dbReference type="RefSeq" id="WP_258330227.1">
    <property type="nucleotide sequence ID" value="NZ_JAPTGG010000002.1"/>
</dbReference>
<dbReference type="Gene3D" id="3.50.50.100">
    <property type="match status" value="1"/>
</dbReference>
<protein>
    <submittedName>
        <fullName evidence="6">FAD-dependent oxidoreductase</fullName>
    </submittedName>
</protein>
<dbReference type="PANTHER" id="PTHR42913:SF9">
    <property type="entry name" value="SLR1591 PROTEIN"/>
    <property type="match status" value="1"/>
</dbReference>
<proteinExistence type="predicted"/>
<feature type="domain" description="FAD/NAD(P)-binding" evidence="5">
    <location>
        <begin position="7"/>
        <end position="308"/>
    </location>
</feature>
<dbReference type="InterPro" id="IPR051169">
    <property type="entry name" value="NADH-Q_oxidoreductase"/>
</dbReference>
<evidence type="ECO:0000256" key="4">
    <source>
        <dbReference type="ARBA" id="ARBA00023002"/>
    </source>
</evidence>
<evidence type="ECO:0000259" key="5">
    <source>
        <dbReference type="Pfam" id="PF07992"/>
    </source>
</evidence>
<keyword evidence="7" id="KW-1185">Reference proteome</keyword>
<dbReference type="PRINTS" id="PR00368">
    <property type="entry name" value="FADPNR"/>
</dbReference>
<dbReference type="InterPro" id="IPR017584">
    <property type="entry name" value="Pyridine_nucleo_diS_OxRdtase_N"/>
</dbReference>
<dbReference type="GO" id="GO:0003955">
    <property type="term" value="F:NAD(P)H dehydrogenase (quinone) activity"/>
    <property type="evidence" value="ECO:0007669"/>
    <property type="project" value="TreeGrafter"/>
</dbReference>
<keyword evidence="3" id="KW-0274">FAD</keyword>
<accession>A0A9J6RJC8</accession>
<dbReference type="AlphaFoldDB" id="A0A9J6RJC8"/>